<dbReference type="Proteomes" id="UP001230051">
    <property type="component" value="Unassembled WGS sequence"/>
</dbReference>
<accession>A0AAD8FRW4</accession>
<organism evidence="1 2">
    <name type="scientific">Acipenser oxyrinchus oxyrinchus</name>
    <dbReference type="NCBI Taxonomy" id="40147"/>
    <lineage>
        <taxon>Eukaryota</taxon>
        <taxon>Metazoa</taxon>
        <taxon>Chordata</taxon>
        <taxon>Craniata</taxon>
        <taxon>Vertebrata</taxon>
        <taxon>Euteleostomi</taxon>
        <taxon>Actinopterygii</taxon>
        <taxon>Chondrostei</taxon>
        <taxon>Acipenseriformes</taxon>
        <taxon>Acipenseridae</taxon>
        <taxon>Acipenser</taxon>
    </lineage>
</organism>
<sequence length="80" mass="8688">MADTGAVRRSLGRPGSGLLLRAPANRTETEVLCESLSRLSGVTRAVTANIRGINGQIERILLDKPDIDELEDMLNKISKN</sequence>
<gene>
    <name evidence="1" type="ORF">AOXY_G28056</name>
</gene>
<proteinExistence type="predicted"/>
<reference evidence="1" key="1">
    <citation type="submission" date="2022-02" db="EMBL/GenBank/DDBJ databases">
        <title>Atlantic sturgeon de novo genome assembly.</title>
        <authorList>
            <person name="Stock M."/>
            <person name="Klopp C."/>
            <person name="Guiguen Y."/>
            <person name="Cabau C."/>
            <person name="Parinello H."/>
            <person name="Santidrian Yebra-Pimentel E."/>
            <person name="Kuhl H."/>
            <person name="Dirks R.P."/>
            <person name="Guessner J."/>
            <person name="Wuertz S."/>
            <person name="Du K."/>
            <person name="Schartl M."/>
        </authorList>
    </citation>
    <scope>NUCLEOTIDE SEQUENCE</scope>
    <source>
        <strain evidence="1">STURGEONOMICS-FGT-2020</strain>
        <tissue evidence="1">Whole blood</tissue>
    </source>
</reference>
<keyword evidence="2" id="KW-1185">Reference proteome</keyword>
<evidence type="ECO:0000313" key="1">
    <source>
        <dbReference type="EMBL" id="KAK1154995.1"/>
    </source>
</evidence>
<dbReference type="AlphaFoldDB" id="A0AAD8FRW4"/>
<evidence type="ECO:0000313" key="2">
    <source>
        <dbReference type="Proteomes" id="UP001230051"/>
    </source>
</evidence>
<comment type="caution">
    <text evidence="1">The sequence shown here is derived from an EMBL/GenBank/DDBJ whole genome shotgun (WGS) entry which is preliminary data.</text>
</comment>
<protein>
    <submittedName>
        <fullName evidence="1">Uncharacterized protein</fullName>
    </submittedName>
</protein>
<name>A0AAD8FRW4_ACIOX</name>
<dbReference type="EMBL" id="JAGXEW010000033">
    <property type="protein sequence ID" value="KAK1154995.1"/>
    <property type="molecule type" value="Genomic_DNA"/>
</dbReference>